<proteinExistence type="predicted"/>
<dbReference type="RefSeq" id="WP_085087164.1">
    <property type="nucleotide sequence ID" value="NZ_FXAK01000007.1"/>
</dbReference>
<dbReference type="Proteomes" id="UP000192936">
    <property type="component" value="Unassembled WGS sequence"/>
</dbReference>
<dbReference type="OrthoDB" id="6917259at2"/>
<dbReference type="InterPro" id="IPR009492">
    <property type="entry name" value="TniQ"/>
</dbReference>
<evidence type="ECO:0000313" key="2">
    <source>
        <dbReference type="EMBL" id="SMF63923.1"/>
    </source>
</evidence>
<sequence>MAIRNNFAIPNRLVIRSDLVPGESVVGYLRRLSIANGFDSLQWMFKNNLSSKEETYYEDILYQVHCITGCDYETIKGCGYIPRDKNDRITNFYGFEIRRKHFKLSSQKICTICFYENPIFQSVWDIGAWIACPIHGTHIIDQCPECGRSLSWSQATYMCECGAFEYDDCFKSNSHENLIFCSKHISFLLWHKKEDENTKIADKLRALSLENFLDLIVDLYMAPLIQVRSRKIIYGSIYKYYEDCLIHSMGIIMNWPDGFYEHVERVVEALLYFRNREDEKYLTFRLFLCVSFIDKMKGVAINVDGNEKIWCKKWGDVIVKRHFPNFV</sequence>
<dbReference type="AlphaFoldDB" id="A0A1X7G4U2"/>
<dbReference type="EMBL" id="FXAK01000007">
    <property type="protein sequence ID" value="SMF63923.1"/>
    <property type="molecule type" value="Genomic_DNA"/>
</dbReference>
<gene>
    <name evidence="2" type="ORF">SAMN02982917_3266</name>
</gene>
<evidence type="ECO:0000313" key="3">
    <source>
        <dbReference type="Proteomes" id="UP000192936"/>
    </source>
</evidence>
<accession>A0A1X7G4U2</accession>
<name>A0A1X7G4U2_9PROT</name>
<evidence type="ECO:0000259" key="1">
    <source>
        <dbReference type="Pfam" id="PF06527"/>
    </source>
</evidence>
<reference evidence="2 3" key="1">
    <citation type="submission" date="2017-04" db="EMBL/GenBank/DDBJ databases">
        <authorList>
            <person name="Afonso C.L."/>
            <person name="Miller P.J."/>
            <person name="Scott M.A."/>
            <person name="Spackman E."/>
            <person name="Goraichik I."/>
            <person name="Dimitrov K.M."/>
            <person name="Suarez D.L."/>
            <person name="Swayne D.E."/>
        </authorList>
    </citation>
    <scope>NUCLEOTIDE SEQUENCE [LARGE SCALE GENOMIC DNA]</scope>
    <source>
        <strain evidence="2 3">A2P</strain>
    </source>
</reference>
<protein>
    <submittedName>
        <fullName evidence="2">TniQ protein</fullName>
    </submittedName>
</protein>
<organism evidence="2 3">
    <name type="scientific">Azospirillum oryzae</name>
    <dbReference type="NCBI Taxonomy" id="286727"/>
    <lineage>
        <taxon>Bacteria</taxon>
        <taxon>Pseudomonadati</taxon>
        <taxon>Pseudomonadota</taxon>
        <taxon>Alphaproteobacteria</taxon>
        <taxon>Rhodospirillales</taxon>
        <taxon>Azospirillaceae</taxon>
        <taxon>Azospirillum</taxon>
    </lineage>
</organism>
<dbReference type="STRING" id="286727.SAMN02982917_3266"/>
<feature type="domain" description="TniQ" evidence="1">
    <location>
        <begin position="15"/>
        <end position="137"/>
    </location>
</feature>
<dbReference type="Pfam" id="PF06527">
    <property type="entry name" value="TniQ"/>
    <property type="match status" value="1"/>
</dbReference>